<keyword evidence="3" id="KW-1133">Transmembrane helix</keyword>
<dbReference type="GO" id="GO:0016020">
    <property type="term" value="C:membrane"/>
    <property type="evidence" value="ECO:0007669"/>
    <property type="project" value="UniProtKB-SubCell"/>
</dbReference>
<evidence type="ECO:0000313" key="9">
    <source>
        <dbReference type="Proteomes" id="UP000092124"/>
    </source>
</evidence>
<comment type="subcellular location">
    <subcellularLocation>
        <location evidence="1">Membrane</location>
        <topology evidence="1">Single-pass type I membrane protein</topology>
    </subcellularLocation>
</comment>
<keyword evidence="5" id="KW-0325">Glycoprotein</keyword>
<evidence type="ECO:0000256" key="5">
    <source>
        <dbReference type="ARBA" id="ARBA00023180"/>
    </source>
</evidence>
<feature type="non-terminal residue" evidence="8">
    <location>
        <position position="77"/>
    </location>
</feature>
<feature type="region of interest" description="Disordered" evidence="6">
    <location>
        <begin position="1"/>
        <end position="77"/>
    </location>
</feature>
<proteinExistence type="predicted"/>
<dbReference type="Pfam" id="PF06583">
    <property type="entry name" value="Neogenin_C"/>
    <property type="match status" value="1"/>
</dbReference>
<dbReference type="OrthoDB" id="114660at2759"/>
<sequence length="77" mass="7998">MPASSSQTCCTDHQDPEGATSSSYLASSQEEDSGQSLPTAHVRPSHPLKSFAVPAIPPPGPPIYDPALPSTPLLSQQ</sequence>
<protein>
    <recommendedName>
        <fullName evidence="7">Neogenin C-terminal domain-containing protein</fullName>
    </recommendedName>
</protein>
<evidence type="ECO:0000256" key="3">
    <source>
        <dbReference type="ARBA" id="ARBA00022989"/>
    </source>
</evidence>
<name>A0A1A6G622_NEOLE</name>
<dbReference type="Proteomes" id="UP000092124">
    <property type="component" value="Unassembled WGS sequence"/>
</dbReference>
<keyword evidence="2" id="KW-0812">Transmembrane</keyword>
<dbReference type="EMBL" id="LZPO01105281">
    <property type="protein sequence ID" value="OBS60772.1"/>
    <property type="molecule type" value="Genomic_DNA"/>
</dbReference>
<evidence type="ECO:0000256" key="4">
    <source>
        <dbReference type="ARBA" id="ARBA00023136"/>
    </source>
</evidence>
<evidence type="ECO:0000259" key="7">
    <source>
        <dbReference type="Pfam" id="PF06583"/>
    </source>
</evidence>
<dbReference type="AlphaFoldDB" id="A0A1A6G622"/>
<keyword evidence="9" id="KW-1185">Reference proteome</keyword>
<accession>A0A1A6G622</accession>
<reference evidence="8 9" key="1">
    <citation type="submission" date="2016-06" db="EMBL/GenBank/DDBJ databases">
        <title>The Draft Genome Sequence and Annotation of the Desert Woodrat Neotoma lepida.</title>
        <authorList>
            <person name="Campbell M."/>
            <person name="Oakeson K.F."/>
            <person name="Yandell M."/>
            <person name="Halpert J.R."/>
            <person name="Dearing D."/>
        </authorList>
    </citation>
    <scope>NUCLEOTIDE SEQUENCE [LARGE SCALE GENOMIC DNA]</scope>
    <source>
        <strain evidence="8">417</strain>
        <tissue evidence="8">Liver</tissue>
    </source>
</reference>
<keyword evidence="4" id="KW-0472">Membrane</keyword>
<evidence type="ECO:0000313" key="8">
    <source>
        <dbReference type="EMBL" id="OBS60772.1"/>
    </source>
</evidence>
<feature type="compositionally biased region" description="Polar residues" evidence="6">
    <location>
        <begin position="19"/>
        <end position="38"/>
    </location>
</feature>
<feature type="domain" description="Neogenin C-terminal" evidence="7">
    <location>
        <begin position="9"/>
        <end position="77"/>
    </location>
</feature>
<dbReference type="STRING" id="56216.A0A1A6G622"/>
<evidence type="ECO:0000256" key="1">
    <source>
        <dbReference type="ARBA" id="ARBA00004479"/>
    </source>
</evidence>
<evidence type="ECO:0000256" key="6">
    <source>
        <dbReference type="SAM" id="MobiDB-lite"/>
    </source>
</evidence>
<gene>
    <name evidence="8" type="ORF">A6R68_08103</name>
</gene>
<dbReference type="InterPro" id="IPR010560">
    <property type="entry name" value="Neogenin_C"/>
</dbReference>
<organism evidence="8 9">
    <name type="scientific">Neotoma lepida</name>
    <name type="common">Desert woodrat</name>
    <dbReference type="NCBI Taxonomy" id="56216"/>
    <lineage>
        <taxon>Eukaryota</taxon>
        <taxon>Metazoa</taxon>
        <taxon>Chordata</taxon>
        <taxon>Craniata</taxon>
        <taxon>Vertebrata</taxon>
        <taxon>Euteleostomi</taxon>
        <taxon>Mammalia</taxon>
        <taxon>Eutheria</taxon>
        <taxon>Euarchontoglires</taxon>
        <taxon>Glires</taxon>
        <taxon>Rodentia</taxon>
        <taxon>Myomorpha</taxon>
        <taxon>Muroidea</taxon>
        <taxon>Cricetidae</taxon>
        <taxon>Neotominae</taxon>
        <taxon>Neotoma</taxon>
    </lineage>
</organism>
<feature type="compositionally biased region" description="Polar residues" evidence="6">
    <location>
        <begin position="1"/>
        <end position="11"/>
    </location>
</feature>
<evidence type="ECO:0000256" key="2">
    <source>
        <dbReference type="ARBA" id="ARBA00022692"/>
    </source>
</evidence>
<feature type="compositionally biased region" description="Pro residues" evidence="6">
    <location>
        <begin position="55"/>
        <end position="64"/>
    </location>
</feature>
<comment type="caution">
    <text evidence="8">The sequence shown here is derived from an EMBL/GenBank/DDBJ whole genome shotgun (WGS) entry which is preliminary data.</text>
</comment>